<comment type="caution">
    <text evidence="18">The sequence shown here is derived from an EMBL/GenBank/DDBJ whole genome shotgun (WGS) entry which is preliminary data.</text>
</comment>
<sequence>MGKTIKSRLVLMEVFILVFIVGIFSLFYFFFADSYYIYKKSELMEKAFEQIHSLKFPDYFENMDLNENFFIKYEEENFKFLIADEEFQALYYTQSDINPNRDKRRAFEWMKERKNSFEPEGKVKAEIRDGRGEVKKLSLSGIIESKGRNYYIYISEMTYIAEKSVTYAKNLTIIAMVFAVLTGSLIFYFAADKITKPIIEIDKVANAVAAKDFTVKVEGNMRYAELERLAESVNSMASQIQEYIQELEKYNRSLVKENEYKTELELMRKQFVNNVSHELKTPLAIISGQVEMLSYVTEENKKEYYYNSIIEEVNEMSEMLNSMLTIFSMEHGMEEMELAPLNLSRVICKLIERYEIMFQQKGIKCERIVEENCFVMANEKYITQAITNFVMNAYKHTQKGRRIKIGVHSNNKNVYVFVYNDGETIPEEEKDKIWNSFYRGTEEKKKGIQYSGTGLGLYIVKNIIKFHYGECGIHNKENGVEFYFILEQLVDK</sequence>
<dbReference type="SUPFAM" id="SSF55874">
    <property type="entry name" value="ATPase domain of HSP90 chaperone/DNA topoisomerase II/histidine kinase"/>
    <property type="match status" value="1"/>
</dbReference>
<comment type="subcellular location">
    <subcellularLocation>
        <location evidence="2">Cell membrane</location>
        <topology evidence="2">Multi-pass membrane protein</topology>
    </subcellularLocation>
</comment>
<feature type="transmembrane region" description="Helical" evidence="15">
    <location>
        <begin position="171"/>
        <end position="191"/>
    </location>
</feature>
<evidence type="ECO:0000313" key="19">
    <source>
        <dbReference type="Proteomes" id="UP000482209"/>
    </source>
</evidence>
<evidence type="ECO:0000256" key="6">
    <source>
        <dbReference type="ARBA" id="ARBA00022679"/>
    </source>
</evidence>
<evidence type="ECO:0000259" key="16">
    <source>
        <dbReference type="PROSITE" id="PS50109"/>
    </source>
</evidence>
<dbReference type="SUPFAM" id="SSF158472">
    <property type="entry name" value="HAMP domain-like"/>
    <property type="match status" value="1"/>
</dbReference>
<dbReference type="EC" id="2.7.13.3" evidence="3"/>
<protein>
    <recommendedName>
        <fullName evidence="3">histidine kinase</fullName>
        <ecNumber evidence="3">2.7.13.3</ecNumber>
    </recommendedName>
</protein>
<dbReference type="InterPro" id="IPR005467">
    <property type="entry name" value="His_kinase_dom"/>
</dbReference>
<dbReference type="SUPFAM" id="SSF47384">
    <property type="entry name" value="Homodimeric domain of signal transducing histidine kinase"/>
    <property type="match status" value="1"/>
</dbReference>
<feature type="coiled-coil region" evidence="14">
    <location>
        <begin position="226"/>
        <end position="260"/>
    </location>
</feature>
<keyword evidence="12" id="KW-0902">Two-component regulatory system</keyword>
<evidence type="ECO:0000256" key="13">
    <source>
        <dbReference type="ARBA" id="ARBA00023136"/>
    </source>
</evidence>
<dbReference type="InterPro" id="IPR003594">
    <property type="entry name" value="HATPase_dom"/>
</dbReference>
<dbReference type="PROSITE" id="PS50885">
    <property type="entry name" value="HAMP"/>
    <property type="match status" value="1"/>
</dbReference>
<keyword evidence="14" id="KW-0175">Coiled coil</keyword>
<evidence type="ECO:0000256" key="10">
    <source>
        <dbReference type="ARBA" id="ARBA00022840"/>
    </source>
</evidence>
<keyword evidence="19" id="KW-1185">Reference proteome</keyword>
<dbReference type="InterPro" id="IPR036097">
    <property type="entry name" value="HisK_dim/P_sf"/>
</dbReference>
<organism evidence="18 19">
    <name type="scientific">Velocimicrobium porci</name>
    <dbReference type="NCBI Taxonomy" id="2606634"/>
    <lineage>
        <taxon>Bacteria</taxon>
        <taxon>Bacillati</taxon>
        <taxon>Bacillota</taxon>
        <taxon>Clostridia</taxon>
        <taxon>Lachnospirales</taxon>
        <taxon>Lachnospiraceae</taxon>
        <taxon>Velocimicrobium</taxon>
    </lineage>
</organism>
<evidence type="ECO:0000256" key="5">
    <source>
        <dbReference type="ARBA" id="ARBA00022553"/>
    </source>
</evidence>
<dbReference type="GO" id="GO:0005886">
    <property type="term" value="C:plasma membrane"/>
    <property type="evidence" value="ECO:0007669"/>
    <property type="project" value="UniProtKB-SubCell"/>
</dbReference>
<dbReference type="SMART" id="SM00387">
    <property type="entry name" value="HATPase_c"/>
    <property type="match status" value="1"/>
</dbReference>
<dbReference type="Gene3D" id="3.30.565.10">
    <property type="entry name" value="Histidine kinase-like ATPase, C-terminal domain"/>
    <property type="match status" value="1"/>
</dbReference>
<dbReference type="Proteomes" id="UP000482209">
    <property type="component" value="Unassembled WGS sequence"/>
</dbReference>
<evidence type="ECO:0000256" key="12">
    <source>
        <dbReference type="ARBA" id="ARBA00023012"/>
    </source>
</evidence>
<evidence type="ECO:0000259" key="17">
    <source>
        <dbReference type="PROSITE" id="PS50885"/>
    </source>
</evidence>
<dbReference type="Pfam" id="PF02518">
    <property type="entry name" value="HATPase_c"/>
    <property type="match status" value="1"/>
</dbReference>
<name>A0A6L5XZR3_9FIRM</name>
<comment type="catalytic activity">
    <reaction evidence="1">
        <text>ATP + protein L-histidine = ADP + protein N-phospho-L-histidine.</text>
        <dbReference type="EC" id="2.7.13.3"/>
    </reaction>
</comment>
<keyword evidence="10" id="KW-0067">ATP-binding</keyword>
<evidence type="ECO:0000256" key="4">
    <source>
        <dbReference type="ARBA" id="ARBA00022475"/>
    </source>
</evidence>
<evidence type="ECO:0000256" key="1">
    <source>
        <dbReference type="ARBA" id="ARBA00000085"/>
    </source>
</evidence>
<dbReference type="SMART" id="SM00388">
    <property type="entry name" value="HisKA"/>
    <property type="match status" value="1"/>
</dbReference>
<dbReference type="PANTHER" id="PTHR45528">
    <property type="entry name" value="SENSOR HISTIDINE KINASE CPXA"/>
    <property type="match status" value="1"/>
</dbReference>
<dbReference type="InterPro" id="IPR036890">
    <property type="entry name" value="HATPase_C_sf"/>
</dbReference>
<evidence type="ECO:0000313" key="18">
    <source>
        <dbReference type="EMBL" id="MSS63961.1"/>
    </source>
</evidence>
<proteinExistence type="predicted"/>
<evidence type="ECO:0000256" key="8">
    <source>
        <dbReference type="ARBA" id="ARBA00022741"/>
    </source>
</evidence>
<keyword evidence="4" id="KW-1003">Cell membrane</keyword>
<reference evidence="18 19" key="1">
    <citation type="submission" date="2019-08" db="EMBL/GenBank/DDBJ databases">
        <title>In-depth cultivation of the pig gut microbiome towards novel bacterial diversity and tailored functional studies.</title>
        <authorList>
            <person name="Wylensek D."/>
            <person name="Hitch T.C.A."/>
            <person name="Clavel T."/>
        </authorList>
    </citation>
    <scope>NUCLEOTIDE SEQUENCE [LARGE SCALE GENOMIC DNA]</scope>
    <source>
        <strain evidence="18 19">WCA-693-APC-MOT-I</strain>
    </source>
</reference>
<dbReference type="GO" id="GO:0000155">
    <property type="term" value="F:phosphorelay sensor kinase activity"/>
    <property type="evidence" value="ECO:0007669"/>
    <property type="project" value="InterPro"/>
</dbReference>
<keyword evidence="9 18" id="KW-0418">Kinase</keyword>
<gene>
    <name evidence="18" type="ORF">FYJ58_08750</name>
</gene>
<feature type="transmembrane region" description="Helical" evidence="15">
    <location>
        <begin position="14"/>
        <end position="38"/>
    </location>
</feature>
<evidence type="ECO:0000256" key="15">
    <source>
        <dbReference type="SAM" id="Phobius"/>
    </source>
</evidence>
<evidence type="ECO:0000256" key="3">
    <source>
        <dbReference type="ARBA" id="ARBA00012438"/>
    </source>
</evidence>
<dbReference type="InterPro" id="IPR003661">
    <property type="entry name" value="HisK_dim/P_dom"/>
</dbReference>
<dbReference type="Gene3D" id="1.10.287.130">
    <property type="match status" value="1"/>
</dbReference>
<feature type="domain" description="Histidine kinase" evidence="16">
    <location>
        <begin position="274"/>
        <end position="490"/>
    </location>
</feature>
<dbReference type="Pfam" id="PF00512">
    <property type="entry name" value="HisKA"/>
    <property type="match status" value="1"/>
</dbReference>
<dbReference type="InterPro" id="IPR003660">
    <property type="entry name" value="HAMP_dom"/>
</dbReference>
<dbReference type="CDD" id="cd06225">
    <property type="entry name" value="HAMP"/>
    <property type="match status" value="1"/>
</dbReference>
<keyword evidence="11 15" id="KW-1133">Transmembrane helix</keyword>
<dbReference type="RefSeq" id="WP_154519365.1">
    <property type="nucleotide sequence ID" value="NZ_VUMT01000011.1"/>
</dbReference>
<dbReference type="Gene3D" id="6.10.340.10">
    <property type="match status" value="1"/>
</dbReference>
<accession>A0A6L5XZR3</accession>
<dbReference type="Pfam" id="PF00672">
    <property type="entry name" value="HAMP"/>
    <property type="match status" value="1"/>
</dbReference>
<keyword evidence="13 15" id="KW-0472">Membrane</keyword>
<dbReference type="InterPro" id="IPR050398">
    <property type="entry name" value="HssS/ArlS-like"/>
</dbReference>
<keyword evidence="7 15" id="KW-0812">Transmembrane</keyword>
<evidence type="ECO:0000256" key="7">
    <source>
        <dbReference type="ARBA" id="ARBA00022692"/>
    </source>
</evidence>
<evidence type="ECO:0000256" key="2">
    <source>
        <dbReference type="ARBA" id="ARBA00004651"/>
    </source>
</evidence>
<keyword evidence="8" id="KW-0547">Nucleotide-binding</keyword>
<dbReference type="InterPro" id="IPR004358">
    <property type="entry name" value="Sig_transdc_His_kin-like_C"/>
</dbReference>
<keyword evidence="6" id="KW-0808">Transferase</keyword>
<evidence type="ECO:0000256" key="11">
    <source>
        <dbReference type="ARBA" id="ARBA00022989"/>
    </source>
</evidence>
<dbReference type="SMART" id="SM00304">
    <property type="entry name" value="HAMP"/>
    <property type="match status" value="1"/>
</dbReference>
<dbReference type="AlphaFoldDB" id="A0A6L5XZR3"/>
<dbReference type="PANTHER" id="PTHR45528:SF1">
    <property type="entry name" value="SENSOR HISTIDINE KINASE CPXA"/>
    <property type="match status" value="1"/>
</dbReference>
<feature type="domain" description="HAMP" evidence="17">
    <location>
        <begin position="192"/>
        <end position="245"/>
    </location>
</feature>
<keyword evidence="5" id="KW-0597">Phosphoprotein</keyword>
<dbReference type="PROSITE" id="PS50109">
    <property type="entry name" value="HIS_KIN"/>
    <property type="match status" value="1"/>
</dbReference>
<evidence type="ECO:0000256" key="9">
    <source>
        <dbReference type="ARBA" id="ARBA00022777"/>
    </source>
</evidence>
<dbReference type="EMBL" id="VUMT01000011">
    <property type="protein sequence ID" value="MSS63961.1"/>
    <property type="molecule type" value="Genomic_DNA"/>
</dbReference>
<dbReference type="CDD" id="cd00082">
    <property type="entry name" value="HisKA"/>
    <property type="match status" value="1"/>
</dbReference>
<evidence type="ECO:0000256" key="14">
    <source>
        <dbReference type="SAM" id="Coils"/>
    </source>
</evidence>
<dbReference type="FunFam" id="1.10.287.130:FF:000001">
    <property type="entry name" value="Two-component sensor histidine kinase"/>
    <property type="match status" value="1"/>
</dbReference>
<dbReference type="GO" id="GO:0005524">
    <property type="term" value="F:ATP binding"/>
    <property type="evidence" value="ECO:0007669"/>
    <property type="project" value="UniProtKB-KW"/>
</dbReference>
<dbReference type="PRINTS" id="PR00344">
    <property type="entry name" value="BCTRLSENSOR"/>
</dbReference>